<dbReference type="Pfam" id="PF12183">
    <property type="entry name" value="NotI"/>
    <property type="match status" value="1"/>
</dbReference>
<reference evidence="2" key="1">
    <citation type="submission" date="2009-10" db="EMBL/GenBank/DDBJ databases">
        <title>Diversity of trophic interactions inside an arsenic-rich microbial ecosystem.</title>
        <authorList>
            <person name="Bertin P.N."/>
            <person name="Heinrich-Salmeron A."/>
            <person name="Pelletier E."/>
            <person name="Goulhen-Chollet F."/>
            <person name="Arsene-Ploetze F."/>
            <person name="Gallien S."/>
            <person name="Calteau A."/>
            <person name="Vallenet D."/>
            <person name="Casiot C."/>
            <person name="Chane-Woon-Ming B."/>
            <person name="Giloteaux L."/>
            <person name="Barakat M."/>
            <person name="Bonnefoy V."/>
            <person name="Bruneel O."/>
            <person name="Chandler M."/>
            <person name="Cleiss J."/>
            <person name="Duran R."/>
            <person name="Elbaz-Poulichet F."/>
            <person name="Fonknechten N."/>
            <person name="Lauga B."/>
            <person name="Mornico D."/>
            <person name="Ortet P."/>
            <person name="Schaeffer C."/>
            <person name="Siguier P."/>
            <person name="Alexander Thil Smith A."/>
            <person name="Van Dorsselaer A."/>
            <person name="Weissenbach J."/>
            <person name="Medigue C."/>
            <person name="Le Paslier D."/>
        </authorList>
    </citation>
    <scope>NUCLEOTIDE SEQUENCE</scope>
</reference>
<evidence type="ECO:0000313" key="2">
    <source>
        <dbReference type="EMBL" id="CBI06979.1"/>
    </source>
</evidence>
<name>E6QIB4_9ZZZZ</name>
<dbReference type="InterPro" id="IPR022009">
    <property type="entry name" value="Resctriction_endonuc_II_NotI"/>
</dbReference>
<feature type="domain" description="Restriction endonuclease type II NotI" evidence="1">
    <location>
        <begin position="11"/>
        <end position="134"/>
    </location>
</feature>
<evidence type="ECO:0000259" key="1">
    <source>
        <dbReference type="Pfam" id="PF12183"/>
    </source>
</evidence>
<protein>
    <recommendedName>
        <fullName evidence="1">Restriction endonuclease type II NotI domain-containing protein</fullName>
    </recommendedName>
</protein>
<proteinExistence type="predicted"/>
<accession>E6QIB4</accession>
<organism evidence="2">
    <name type="scientific">mine drainage metagenome</name>
    <dbReference type="NCBI Taxonomy" id="410659"/>
    <lineage>
        <taxon>unclassified sequences</taxon>
        <taxon>metagenomes</taxon>
        <taxon>ecological metagenomes</taxon>
    </lineage>
</organism>
<gene>
    <name evidence="2" type="ORF">CARN6_0284</name>
</gene>
<dbReference type="AlphaFoldDB" id="E6QIB4"/>
<sequence length="181" mass="20865">MLEVERAGKLQKIGKVDYLLVHTHKEKAVDFAALEVQAVYISGKTIRPAFDRYVETGLLGDDGKRRTDFRSSAQKRLMPQLALKVPIFRRWGKKFFVAVDGTFFSELPTIKKQKPGSGEVTWLAYDIERQKEGQYKMMPPSVVHTLWDDVEHALREGIAPEKSELMEQLSKDIYKFRSFLT</sequence>
<comment type="caution">
    <text evidence="2">The sequence shown here is derived from an EMBL/GenBank/DDBJ whole genome shotgun (WGS) entry which is preliminary data.</text>
</comment>
<dbReference type="EMBL" id="CABQ01000049">
    <property type="protein sequence ID" value="CBI06979.1"/>
    <property type="molecule type" value="Genomic_DNA"/>
</dbReference>